<sequence length="138" mass="15108">MHLQRKCESSSHGNFNVSTYNKHDPLCCSSTSVPPSRFGNNTYGSKSPSQLQNAESSVRATTIASLLHHEPAPNSCKHTDQIGAAATTNQISHHHRESLQKNASQIGVAFHHHRAFISANINALIILKFDNAIVKRSN</sequence>
<organism evidence="2 3">
    <name type="scientific">Vigna unguiculata</name>
    <name type="common">Cowpea</name>
    <dbReference type="NCBI Taxonomy" id="3917"/>
    <lineage>
        <taxon>Eukaryota</taxon>
        <taxon>Viridiplantae</taxon>
        <taxon>Streptophyta</taxon>
        <taxon>Embryophyta</taxon>
        <taxon>Tracheophyta</taxon>
        <taxon>Spermatophyta</taxon>
        <taxon>Magnoliopsida</taxon>
        <taxon>eudicotyledons</taxon>
        <taxon>Gunneridae</taxon>
        <taxon>Pentapetalae</taxon>
        <taxon>rosids</taxon>
        <taxon>fabids</taxon>
        <taxon>Fabales</taxon>
        <taxon>Fabaceae</taxon>
        <taxon>Papilionoideae</taxon>
        <taxon>50 kb inversion clade</taxon>
        <taxon>NPAAA clade</taxon>
        <taxon>indigoferoid/millettioid clade</taxon>
        <taxon>Phaseoleae</taxon>
        <taxon>Vigna</taxon>
    </lineage>
</organism>
<dbReference type="AlphaFoldDB" id="A0A4D6LED8"/>
<gene>
    <name evidence="2" type="ORF">DEO72_LG3g1367</name>
</gene>
<evidence type="ECO:0000313" key="3">
    <source>
        <dbReference type="Proteomes" id="UP000501690"/>
    </source>
</evidence>
<dbReference type="Proteomes" id="UP000501690">
    <property type="component" value="Linkage Group LG3"/>
</dbReference>
<name>A0A4D6LED8_VIGUN</name>
<proteinExistence type="predicted"/>
<protein>
    <submittedName>
        <fullName evidence="2">Uncharacterized protein</fullName>
    </submittedName>
</protein>
<reference evidence="2 3" key="1">
    <citation type="submission" date="2019-04" db="EMBL/GenBank/DDBJ databases">
        <title>An improved genome assembly and genetic linkage map for asparagus bean, Vigna unguiculata ssp. sesquipedialis.</title>
        <authorList>
            <person name="Xia Q."/>
            <person name="Zhang R."/>
            <person name="Dong Y."/>
        </authorList>
    </citation>
    <scope>NUCLEOTIDE SEQUENCE [LARGE SCALE GENOMIC DNA]</scope>
    <source>
        <tissue evidence="2">Leaf</tissue>
    </source>
</reference>
<feature type="region of interest" description="Disordered" evidence="1">
    <location>
        <begin position="38"/>
        <end position="57"/>
    </location>
</feature>
<evidence type="ECO:0000256" key="1">
    <source>
        <dbReference type="SAM" id="MobiDB-lite"/>
    </source>
</evidence>
<dbReference type="EMBL" id="CP039347">
    <property type="protein sequence ID" value="QCD86840.1"/>
    <property type="molecule type" value="Genomic_DNA"/>
</dbReference>
<accession>A0A4D6LED8</accession>
<keyword evidence="3" id="KW-1185">Reference proteome</keyword>
<evidence type="ECO:0000313" key="2">
    <source>
        <dbReference type="EMBL" id="QCD86840.1"/>
    </source>
</evidence>